<dbReference type="InterPro" id="IPR021438">
    <property type="entry name" value="DUF3087"/>
</dbReference>
<keyword evidence="3" id="KW-1185">Reference proteome</keyword>
<reference evidence="2" key="1">
    <citation type="submission" date="2020-10" db="EMBL/GenBank/DDBJ databases">
        <title>Bacterium isolated from coastal waters sediment.</title>
        <authorList>
            <person name="Chen R.-J."/>
            <person name="Lu D.-C."/>
            <person name="Zhu K.-L."/>
            <person name="Du Z.-J."/>
        </authorList>
    </citation>
    <scope>NUCLEOTIDE SEQUENCE</scope>
    <source>
        <strain evidence="2">N1Y112</strain>
    </source>
</reference>
<accession>A0A8J7FIV8</accession>
<evidence type="ECO:0000313" key="3">
    <source>
        <dbReference type="Proteomes" id="UP000640333"/>
    </source>
</evidence>
<feature type="transmembrane region" description="Helical" evidence="1">
    <location>
        <begin position="53"/>
        <end position="71"/>
    </location>
</feature>
<organism evidence="2 3">
    <name type="scientific">Pontibacterium sinense</name>
    <dbReference type="NCBI Taxonomy" id="2781979"/>
    <lineage>
        <taxon>Bacteria</taxon>
        <taxon>Pseudomonadati</taxon>
        <taxon>Pseudomonadota</taxon>
        <taxon>Gammaproteobacteria</taxon>
        <taxon>Oceanospirillales</taxon>
        <taxon>Oceanospirillaceae</taxon>
        <taxon>Pontibacterium</taxon>
    </lineage>
</organism>
<comment type="caution">
    <text evidence="2">The sequence shown here is derived from an EMBL/GenBank/DDBJ whole genome shotgun (WGS) entry which is preliminary data.</text>
</comment>
<proteinExistence type="predicted"/>
<dbReference type="Proteomes" id="UP000640333">
    <property type="component" value="Unassembled WGS sequence"/>
</dbReference>
<evidence type="ECO:0000256" key="1">
    <source>
        <dbReference type="SAM" id="Phobius"/>
    </source>
</evidence>
<protein>
    <submittedName>
        <fullName evidence="2">DUF3087 family protein</fullName>
    </submittedName>
</protein>
<keyword evidence="1" id="KW-1133">Transmembrane helix</keyword>
<dbReference type="AlphaFoldDB" id="A0A8J7FIV8"/>
<sequence length="166" mass="18942">MKLRQIDKAVYRKKQRKVAIIFCSIFFVLGLSISAMMRAWAGNPEGSNMAVNLAGVIIGLLITGGIYALVVKKPFFDEIRYAWKLKRQVLKIQNKKHIWKDKVEAGDQTAATVMAFYYAGVTQIQFLENNEFGQKEMMDEQAGFESRCAVHNLDHDADRFSLEMLD</sequence>
<keyword evidence="1" id="KW-0472">Membrane</keyword>
<dbReference type="Pfam" id="PF11286">
    <property type="entry name" value="DUF3087"/>
    <property type="match status" value="1"/>
</dbReference>
<dbReference type="EMBL" id="JADEYS010000016">
    <property type="protein sequence ID" value="MBE9398603.1"/>
    <property type="molecule type" value="Genomic_DNA"/>
</dbReference>
<keyword evidence="1" id="KW-0812">Transmembrane</keyword>
<dbReference type="RefSeq" id="WP_193954244.1">
    <property type="nucleotide sequence ID" value="NZ_JADEYS010000016.1"/>
</dbReference>
<evidence type="ECO:0000313" key="2">
    <source>
        <dbReference type="EMBL" id="MBE9398603.1"/>
    </source>
</evidence>
<gene>
    <name evidence="2" type="ORF">IOQ59_15200</name>
</gene>
<feature type="transmembrane region" description="Helical" evidence="1">
    <location>
        <begin position="20"/>
        <end position="41"/>
    </location>
</feature>
<name>A0A8J7FIV8_9GAMM</name>